<comment type="caution">
    <text evidence="2">The sequence shown here is derived from an EMBL/GenBank/DDBJ whole genome shotgun (WGS) entry which is preliminary data.</text>
</comment>
<sequence length="440" mass="49775">MMRTKLLSVCLAGVMCCSTIGFVGCGEKKEGTFPMYQDDKEMMIGGWDAPINTLADYQLAKDMGLTFMFLDDLFVKRGTQAYFDVLGFCEQVGLKTIITLGNAATIEYAAESWAADKTDYSQFSAVTAINYWDEPYFSNIERIGELAEEHIAKYGTKIDVFANLYPNSATSTFEGHTYTEYVAEYVDKVLSKLEEGHRYLSADIYPLDDRNGQSALRSNWLNCIETIVTQAQRVNATPHFFLQATEHYTYRAVTEEDIRWQFYVYMAYGVKAFTYFTYRNSVLDDFSNSCVDAEKSCKTYPQYYMAQTVNREILAFDHVYLNFDWKGTMPVLGSENTGGYNLNFDGLVNPLQKVDTLRNVTATQDALIGQFKDTAGNDGLIVVNFTDPAYGLRNKIKFTFENASKLRVYRKGVAADYQVVDNTFEIELGVGEGVFMIPIA</sequence>
<organism evidence="2 3">
    <name type="scientific">Candidatus Borkfalkia avistercoris</name>
    <dbReference type="NCBI Taxonomy" id="2838504"/>
    <lineage>
        <taxon>Bacteria</taxon>
        <taxon>Bacillati</taxon>
        <taxon>Bacillota</taxon>
        <taxon>Clostridia</taxon>
        <taxon>Christensenellales</taxon>
        <taxon>Christensenellaceae</taxon>
        <taxon>Candidatus Borkfalkia</taxon>
    </lineage>
</organism>
<accession>A0A9D2CYA0</accession>
<keyword evidence="1" id="KW-0732">Signal</keyword>
<reference evidence="2" key="2">
    <citation type="submission" date="2021-04" db="EMBL/GenBank/DDBJ databases">
        <authorList>
            <person name="Gilroy R."/>
        </authorList>
    </citation>
    <scope>NUCLEOTIDE SEQUENCE</scope>
    <source>
        <strain evidence="2">CHK187-5294</strain>
    </source>
</reference>
<gene>
    <name evidence="2" type="ORF">H9727_02145</name>
</gene>
<dbReference type="EMBL" id="DXCL01000011">
    <property type="protein sequence ID" value="HIZ03066.1"/>
    <property type="molecule type" value="Genomic_DNA"/>
</dbReference>
<dbReference type="Proteomes" id="UP000824132">
    <property type="component" value="Unassembled WGS sequence"/>
</dbReference>
<evidence type="ECO:0000256" key="1">
    <source>
        <dbReference type="SAM" id="SignalP"/>
    </source>
</evidence>
<proteinExistence type="predicted"/>
<evidence type="ECO:0008006" key="4">
    <source>
        <dbReference type="Google" id="ProtNLM"/>
    </source>
</evidence>
<dbReference type="PROSITE" id="PS51257">
    <property type="entry name" value="PROKAR_LIPOPROTEIN"/>
    <property type="match status" value="1"/>
</dbReference>
<evidence type="ECO:0000313" key="2">
    <source>
        <dbReference type="EMBL" id="HIZ03066.1"/>
    </source>
</evidence>
<dbReference type="AlphaFoldDB" id="A0A9D2CYA0"/>
<name>A0A9D2CYA0_9FIRM</name>
<feature type="signal peptide" evidence="1">
    <location>
        <begin position="1"/>
        <end position="23"/>
    </location>
</feature>
<feature type="chain" id="PRO_5038723508" description="Glycoside hydrolase family 42 N-terminal domain-containing protein" evidence="1">
    <location>
        <begin position="24"/>
        <end position="440"/>
    </location>
</feature>
<reference evidence="2" key="1">
    <citation type="journal article" date="2021" name="PeerJ">
        <title>Extensive microbial diversity within the chicken gut microbiome revealed by metagenomics and culture.</title>
        <authorList>
            <person name="Gilroy R."/>
            <person name="Ravi A."/>
            <person name="Getino M."/>
            <person name="Pursley I."/>
            <person name="Horton D.L."/>
            <person name="Alikhan N.F."/>
            <person name="Baker D."/>
            <person name="Gharbi K."/>
            <person name="Hall N."/>
            <person name="Watson M."/>
            <person name="Adriaenssens E.M."/>
            <person name="Foster-Nyarko E."/>
            <person name="Jarju S."/>
            <person name="Secka A."/>
            <person name="Antonio M."/>
            <person name="Oren A."/>
            <person name="Chaudhuri R.R."/>
            <person name="La Ragione R."/>
            <person name="Hildebrand F."/>
            <person name="Pallen M.J."/>
        </authorList>
    </citation>
    <scope>NUCLEOTIDE SEQUENCE</scope>
    <source>
        <strain evidence="2">CHK187-5294</strain>
    </source>
</reference>
<evidence type="ECO:0000313" key="3">
    <source>
        <dbReference type="Proteomes" id="UP000824132"/>
    </source>
</evidence>
<protein>
    <recommendedName>
        <fullName evidence="4">Glycoside hydrolase family 42 N-terminal domain-containing protein</fullName>
    </recommendedName>
</protein>